<reference evidence="7" key="1">
    <citation type="submission" date="2023-06" db="EMBL/GenBank/DDBJ databases">
        <title>Genomic Diversity of Vibrio spp. and Metagenomic Analysis of Pathogens in Florida Gulf Coastal Waters Following Hurricane Ian.</title>
        <authorList>
            <person name="Brumfield K.D."/>
        </authorList>
    </citation>
    <scope>NUCLEOTIDE SEQUENCE</scope>
    <source>
        <strain evidence="7">WBS2B-138</strain>
    </source>
</reference>
<accession>A0AAW8PYU8</accession>
<evidence type="ECO:0000313" key="8">
    <source>
        <dbReference type="Proteomes" id="UP001253193"/>
    </source>
</evidence>
<keyword evidence="2" id="KW-0815">Transposition</keyword>
<evidence type="ECO:0000256" key="4">
    <source>
        <dbReference type="ARBA" id="ARBA00023172"/>
    </source>
</evidence>
<comment type="similarity">
    <text evidence="1">In the C-terminal section; belongs to the transposase 35 family.</text>
</comment>
<proteinExistence type="inferred from homology"/>
<dbReference type="GO" id="GO:0032196">
    <property type="term" value="P:transposition"/>
    <property type="evidence" value="ECO:0007669"/>
    <property type="project" value="UniProtKB-KW"/>
</dbReference>
<keyword evidence="3" id="KW-0238">DNA-binding</keyword>
<dbReference type="InterPro" id="IPR010095">
    <property type="entry name" value="Cas12f1-like_TNB"/>
</dbReference>
<evidence type="ECO:0000256" key="2">
    <source>
        <dbReference type="ARBA" id="ARBA00022578"/>
    </source>
</evidence>
<evidence type="ECO:0000256" key="3">
    <source>
        <dbReference type="ARBA" id="ARBA00023125"/>
    </source>
</evidence>
<dbReference type="RefSeq" id="WP_311020297.1">
    <property type="nucleotide sequence ID" value="NZ_JAUHGG010000003.1"/>
</dbReference>
<sequence>MKDIRVVKINIGAPTVAQTELRGESARLWNRLVKIHKYCRKKRWDWLKQSDLEKHFKGRFSLHSASTQALIQKFCTNIDSTRTKRKNGDSSARYPWRDQKKFQIVIWKASAIKRNGNRLILSNGRGNKPLKVKIPTNLPLGKIVAAELGFREIRLTISNEVEKPISAGQNVVAADMGVIHLAVMTDGVKSKAIVGRGLRSITQGRNRALAIYSELLSKTKKGSRRNRKLRISKARMLDKYHKRVHNLLHHAANQMIDFCVENEAGTLVVGDITEMSRNARKKKKGSRRTNQMNSGNPIGILYNYLEYKGKLKGVSLKKESEAYTSQTCPVCGHRHKPTGRIYKCRSCDYVGIRDNVGATNFLNKHHHDGIIKVNTLIPPSTVKYLRPVALRQPVVDRLNGGMLLDTTLLSALGTSVSGSNEPSSLTIAA</sequence>
<organism evidence="7 8">
    <name type="scientific">Vibrio parahaemolyticus</name>
    <dbReference type="NCBI Taxonomy" id="670"/>
    <lineage>
        <taxon>Bacteria</taxon>
        <taxon>Pseudomonadati</taxon>
        <taxon>Pseudomonadota</taxon>
        <taxon>Gammaproteobacteria</taxon>
        <taxon>Vibrionales</taxon>
        <taxon>Vibrionaceae</taxon>
        <taxon>Vibrio</taxon>
    </lineage>
</organism>
<protein>
    <submittedName>
        <fullName evidence="7">Transposase</fullName>
    </submittedName>
</protein>
<evidence type="ECO:0000259" key="6">
    <source>
        <dbReference type="Pfam" id="PF07282"/>
    </source>
</evidence>
<dbReference type="AlphaFoldDB" id="A0AAW8PYU8"/>
<evidence type="ECO:0000259" key="5">
    <source>
        <dbReference type="Pfam" id="PF01385"/>
    </source>
</evidence>
<keyword evidence="4" id="KW-0233">DNA recombination</keyword>
<feature type="domain" description="Probable transposase IS891/IS1136/IS1341" evidence="5">
    <location>
        <begin position="159"/>
        <end position="274"/>
    </location>
</feature>
<dbReference type="GO" id="GO:0006310">
    <property type="term" value="P:DNA recombination"/>
    <property type="evidence" value="ECO:0007669"/>
    <property type="project" value="UniProtKB-KW"/>
</dbReference>
<comment type="caution">
    <text evidence="7">The sequence shown here is derived from an EMBL/GenBank/DDBJ whole genome shotgun (WGS) entry which is preliminary data.</text>
</comment>
<feature type="domain" description="Cas12f1-like TNB" evidence="6">
    <location>
        <begin position="301"/>
        <end position="360"/>
    </location>
</feature>
<dbReference type="InterPro" id="IPR001959">
    <property type="entry name" value="Transposase"/>
</dbReference>
<gene>
    <name evidence="7" type="ORF">QX249_12135</name>
</gene>
<dbReference type="Proteomes" id="UP001253193">
    <property type="component" value="Unassembled WGS sequence"/>
</dbReference>
<dbReference type="NCBIfam" id="NF040570">
    <property type="entry name" value="guided_TnpB"/>
    <property type="match status" value="1"/>
</dbReference>
<dbReference type="GO" id="GO:0003677">
    <property type="term" value="F:DNA binding"/>
    <property type="evidence" value="ECO:0007669"/>
    <property type="project" value="UniProtKB-KW"/>
</dbReference>
<dbReference type="EMBL" id="JAUHGG010000003">
    <property type="protein sequence ID" value="MDS1821411.1"/>
    <property type="molecule type" value="Genomic_DNA"/>
</dbReference>
<evidence type="ECO:0000313" key="7">
    <source>
        <dbReference type="EMBL" id="MDS1821411.1"/>
    </source>
</evidence>
<evidence type="ECO:0000256" key="1">
    <source>
        <dbReference type="ARBA" id="ARBA00008761"/>
    </source>
</evidence>
<dbReference type="Pfam" id="PF01385">
    <property type="entry name" value="OrfB_IS605"/>
    <property type="match status" value="1"/>
</dbReference>
<name>A0AAW8PYU8_VIBPH</name>
<dbReference type="Pfam" id="PF07282">
    <property type="entry name" value="Cas12f1-like_TNB"/>
    <property type="match status" value="1"/>
</dbReference>